<name>A0A0L0FLR3_9EUKA</name>
<keyword evidence="3" id="KW-1185">Reference proteome</keyword>
<dbReference type="SUPFAM" id="SSF54001">
    <property type="entry name" value="Cysteine proteinases"/>
    <property type="match status" value="1"/>
</dbReference>
<dbReference type="STRING" id="667725.A0A0L0FLR3"/>
<dbReference type="Pfam" id="PF00443">
    <property type="entry name" value="UCH"/>
    <property type="match status" value="1"/>
</dbReference>
<dbReference type="GeneID" id="25911071"/>
<dbReference type="OrthoDB" id="265776at2759"/>
<organism evidence="2 3">
    <name type="scientific">Sphaeroforma arctica JP610</name>
    <dbReference type="NCBI Taxonomy" id="667725"/>
    <lineage>
        <taxon>Eukaryota</taxon>
        <taxon>Ichthyosporea</taxon>
        <taxon>Ichthyophonida</taxon>
        <taxon>Sphaeroforma</taxon>
    </lineage>
</organism>
<protein>
    <recommendedName>
        <fullName evidence="1">USP domain-containing protein</fullName>
    </recommendedName>
</protein>
<dbReference type="GO" id="GO:0004843">
    <property type="term" value="F:cysteine-type deubiquitinase activity"/>
    <property type="evidence" value="ECO:0007669"/>
    <property type="project" value="InterPro"/>
</dbReference>
<dbReference type="PANTHER" id="PTHR21646">
    <property type="entry name" value="UBIQUITIN CARBOXYL-TERMINAL HYDROLASE"/>
    <property type="match status" value="1"/>
</dbReference>
<dbReference type="eggNOG" id="KOG1870">
    <property type="taxonomic scope" value="Eukaryota"/>
</dbReference>
<dbReference type="AlphaFoldDB" id="A0A0L0FLR3"/>
<feature type="domain" description="USP" evidence="1">
    <location>
        <begin position="115"/>
        <end position="320"/>
    </location>
</feature>
<dbReference type="PROSITE" id="PS00972">
    <property type="entry name" value="USP_1"/>
    <property type="match status" value="1"/>
</dbReference>
<dbReference type="EMBL" id="KQ242898">
    <property type="protein sequence ID" value="KNC76958.1"/>
    <property type="molecule type" value="Genomic_DNA"/>
</dbReference>
<dbReference type="Proteomes" id="UP000054560">
    <property type="component" value="Unassembled WGS sequence"/>
</dbReference>
<dbReference type="InterPro" id="IPR038765">
    <property type="entry name" value="Papain-like_cys_pep_sf"/>
</dbReference>
<accession>A0A0L0FLR3</accession>
<evidence type="ECO:0000313" key="3">
    <source>
        <dbReference type="Proteomes" id="UP000054560"/>
    </source>
</evidence>
<sequence>MVKFSMNVSKAASTQQLKADILDSYASLKDGLVVPPQNARIWNFYNANRITLLHEATRLDDNDLIDRQAVMLEIRDTDSDNWPCEVTASSDGNRSFFHSRTKSNVDVPVVQPGLTGLQNLGNTCFMNAAIQCLSHTAALTTYFLSGYHKVELNPDGALSCQGMIARSEYNWYTDNRKRTIRLPVEHQINDITKKPYVELADSNGRANSAVAAEYWDAHKSRNNSIITDVFHGMLHNQTRCLECGHENVRFDPFSYLTLPLPSENNIYVEVVVVKLDGTTPIMYGVNVSKKCTNRELKNQIEALAYISKHSIILLETSEGR</sequence>
<dbReference type="Gene3D" id="3.90.70.10">
    <property type="entry name" value="Cysteine proteinases"/>
    <property type="match status" value="2"/>
</dbReference>
<proteinExistence type="predicted"/>
<dbReference type="PROSITE" id="PS50235">
    <property type="entry name" value="USP_3"/>
    <property type="match status" value="1"/>
</dbReference>
<dbReference type="Gene3D" id="3.10.20.90">
    <property type="entry name" value="Phosphatidylinositol 3-kinase Catalytic Subunit, Chain A, domain 1"/>
    <property type="match status" value="1"/>
</dbReference>
<evidence type="ECO:0000259" key="1">
    <source>
        <dbReference type="PROSITE" id="PS50235"/>
    </source>
</evidence>
<dbReference type="PANTHER" id="PTHR21646:SF76">
    <property type="entry name" value="UBIQUITIN CARBOXYL-TERMINAL HYDROLASE 32"/>
    <property type="match status" value="1"/>
</dbReference>
<dbReference type="InterPro" id="IPR018200">
    <property type="entry name" value="USP_CS"/>
</dbReference>
<evidence type="ECO:0000313" key="2">
    <source>
        <dbReference type="EMBL" id="KNC76958.1"/>
    </source>
</evidence>
<feature type="non-terminal residue" evidence="2">
    <location>
        <position position="320"/>
    </location>
</feature>
<reference evidence="2 3" key="1">
    <citation type="submission" date="2011-02" db="EMBL/GenBank/DDBJ databases">
        <title>The Genome Sequence of Sphaeroforma arctica JP610.</title>
        <authorList>
            <consortium name="The Broad Institute Genome Sequencing Platform"/>
            <person name="Russ C."/>
            <person name="Cuomo C."/>
            <person name="Young S.K."/>
            <person name="Zeng Q."/>
            <person name="Gargeya S."/>
            <person name="Alvarado L."/>
            <person name="Berlin A."/>
            <person name="Chapman S.B."/>
            <person name="Chen Z."/>
            <person name="Freedman E."/>
            <person name="Gellesch M."/>
            <person name="Goldberg J."/>
            <person name="Griggs A."/>
            <person name="Gujja S."/>
            <person name="Heilman E."/>
            <person name="Heiman D."/>
            <person name="Howarth C."/>
            <person name="Mehta T."/>
            <person name="Neiman D."/>
            <person name="Pearson M."/>
            <person name="Roberts A."/>
            <person name="Saif S."/>
            <person name="Shea T."/>
            <person name="Shenoy N."/>
            <person name="Sisk P."/>
            <person name="Stolte C."/>
            <person name="Sykes S."/>
            <person name="White J."/>
            <person name="Yandava C."/>
            <person name="Burger G."/>
            <person name="Gray M.W."/>
            <person name="Holland P.W.H."/>
            <person name="King N."/>
            <person name="Lang F.B.F."/>
            <person name="Roger A.J."/>
            <person name="Ruiz-Trillo I."/>
            <person name="Haas B."/>
            <person name="Nusbaum C."/>
            <person name="Birren B."/>
        </authorList>
    </citation>
    <scope>NUCLEOTIDE SEQUENCE [LARGE SCALE GENOMIC DNA]</scope>
    <source>
        <strain evidence="2 3">JP610</strain>
    </source>
</reference>
<dbReference type="InterPro" id="IPR001394">
    <property type="entry name" value="Peptidase_C19_UCH"/>
</dbReference>
<dbReference type="InterPro" id="IPR028889">
    <property type="entry name" value="USP"/>
</dbReference>
<gene>
    <name evidence="2" type="ORF">SARC_10567</name>
</gene>
<dbReference type="GO" id="GO:0016579">
    <property type="term" value="P:protein deubiquitination"/>
    <property type="evidence" value="ECO:0007669"/>
    <property type="project" value="InterPro"/>
</dbReference>
<dbReference type="InterPro" id="IPR050185">
    <property type="entry name" value="Ub_carboxyl-term_hydrolase"/>
</dbReference>
<dbReference type="RefSeq" id="XP_014150860.1">
    <property type="nucleotide sequence ID" value="XM_014295385.1"/>
</dbReference>